<dbReference type="EMBL" id="CAJJDO010000050">
    <property type="protein sequence ID" value="CAD8169195.1"/>
    <property type="molecule type" value="Genomic_DNA"/>
</dbReference>
<dbReference type="AlphaFoldDB" id="A0A8S1UX13"/>
<comment type="caution">
    <text evidence="1">The sequence shown here is derived from an EMBL/GenBank/DDBJ whole genome shotgun (WGS) entry which is preliminary data.</text>
</comment>
<name>A0A8S1UX13_9CILI</name>
<dbReference type="OrthoDB" id="312980at2759"/>
<protein>
    <submittedName>
        <fullName evidence="1">Uncharacterized protein</fullName>
    </submittedName>
</protein>
<dbReference type="Proteomes" id="UP000689195">
    <property type="component" value="Unassembled WGS sequence"/>
</dbReference>
<gene>
    <name evidence="1" type="ORF">PPENT_87.1.T0500208</name>
</gene>
<evidence type="ECO:0000313" key="2">
    <source>
        <dbReference type="Proteomes" id="UP000689195"/>
    </source>
</evidence>
<sequence>MFSDLKCQNEGHENEKIYGVCTDPDCQQKRPFCVGCKFELHSTHISQLRKFDDLNNWIIENNTITKNLQKLLEQLNEIVYSIKKSIETTQQCHNFNFTQMNYATLDNTINNLIKSWISQKEIYYLVEKMMQSSITQTTIQSINACLNNQPNRLFNTLTKQPENQQNYRQFIISNNNQPQTSQIPQQNQLFIQNNMQIPCIKNQDKNNIQQFKQDGAKLIINFNNQKEGQPQKIQLGTVQKQNPINNQFPNRFQ</sequence>
<organism evidence="1 2">
    <name type="scientific">Paramecium pentaurelia</name>
    <dbReference type="NCBI Taxonomy" id="43138"/>
    <lineage>
        <taxon>Eukaryota</taxon>
        <taxon>Sar</taxon>
        <taxon>Alveolata</taxon>
        <taxon>Ciliophora</taxon>
        <taxon>Intramacronucleata</taxon>
        <taxon>Oligohymenophorea</taxon>
        <taxon>Peniculida</taxon>
        <taxon>Parameciidae</taxon>
        <taxon>Paramecium</taxon>
    </lineage>
</organism>
<reference evidence="1" key="1">
    <citation type="submission" date="2021-01" db="EMBL/GenBank/DDBJ databases">
        <authorList>
            <consortium name="Genoscope - CEA"/>
            <person name="William W."/>
        </authorList>
    </citation>
    <scope>NUCLEOTIDE SEQUENCE</scope>
</reference>
<evidence type="ECO:0000313" key="1">
    <source>
        <dbReference type="EMBL" id="CAD8169195.1"/>
    </source>
</evidence>
<accession>A0A8S1UX13</accession>
<keyword evidence="2" id="KW-1185">Reference proteome</keyword>
<proteinExistence type="predicted"/>